<keyword evidence="4" id="KW-1185">Reference proteome</keyword>
<comment type="caution">
    <text evidence="3">The sequence shown here is derived from an EMBL/GenBank/DDBJ whole genome shotgun (WGS) entry which is preliminary data.</text>
</comment>
<proteinExistence type="predicted"/>
<feature type="transmembrane region" description="Helical" evidence="2">
    <location>
        <begin position="78"/>
        <end position="96"/>
    </location>
</feature>
<accession>A0ABV7AM71</accession>
<feature type="region of interest" description="Disordered" evidence="1">
    <location>
        <begin position="152"/>
        <end position="201"/>
    </location>
</feature>
<evidence type="ECO:0000256" key="2">
    <source>
        <dbReference type="SAM" id="Phobius"/>
    </source>
</evidence>
<evidence type="ECO:0000313" key="3">
    <source>
        <dbReference type="EMBL" id="MFC2970382.1"/>
    </source>
</evidence>
<dbReference type="RefSeq" id="WP_377835287.1">
    <property type="nucleotide sequence ID" value="NZ_JBHRSK010000018.1"/>
</dbReference>
<keyword evidence="2" id="KW-1133">Transmembrane helix</keyword>
<sequence>MTESPPREDLISPRLRNWLFLIATALLYMGPLLAGLSDYGWGVMPFFVVVFLVWLALMRPGLYPASGSGWTGRTWAALAGWAAVQVALVIFCFAVGRGVGGVLGALPALPLWLTLGLSTIAIPLARLFRPAPLTPEMEAFIDAATRELDEASRKLDEAAAAAPDAAAKTAPDATSDTAPEQDAGEAGSAPAQAKAKDKGDA</sequence>
<protein>
    <submittedName>
        <fullName evidence="3">Uncharacterized protein</fullName>
    </submittedName>
</protein>
<evidence type="ECO:0000256" key="1">
    <source>
        <dbReference type="SAM" id="MobiDB-lite"/>
    </source>
</evidence>
<keyword evidence="2" id="KW-0472">Membrane</keyword>
<organism evidence="3 4">
    <name type="scientific">Acidimangrovimonas pyrenivorans</name>
    <dbReference type="NCBI Taxonomy" id="2030798"/>
    <lineage>
        <taxon>Bacteria</taxon>
        <taxon>Pseudomonadati</taxon>
        <taxon>Pseudomonadota</taxon>
        <taxon>Alphaproteobacteria</taxon>
        <taxon>Rhodobacterales</taxon>
        <taxon>Paracoccaceae</taxon>
        <taxon>Acidimangrovimonas</taxon>
    </lineage>
</organism>
<name>A0ABV7AM71_9RHOB</name>
<gene>
    <name evidence="3" type="ORF">ACFOES_19975</name>
</gene>
<reference evidence="4" key="1">
    <citation type="journal article" date="2019" name="Int. J. Syst. Evol. Microbiol.">
        <title>The Global Catalogue of Microorganisms (GCM) 10K type strain sequencing project: providing services to taxonomists for standard genome sequencing and annotation.</title>
        <authorList>
            <consortium name="The Broad Institute Genomics Platform"/>
            <consortium name="The Broad Institute Genome Sequencing Center for Infectious Disease"/>
            <person name="Wu L."/>
            <person name="Ma J."/>
        </authorList>
    </citation>
    <scope>NUCLEOTIDE SEQUENCE [LARGE SCALE GENOMIC DNA]</scope>
    <source>
        <strain evidence="4">KCTC 62192</strain>
    </source>
</reference>
<feature type="compositionally biased region" description="Low complexity" evidence="1">
    <location>
        <begin position="158"/>
        <end position="178"/>
    </location>
</feature>
<feature type="transmembrane region" description="Helical" evidence="2">
    <location>
        <begin position="39"/>
        <end position="57"/>
    </location>
</feature>
<feature type="transmembrane region" description="Helical" evidence="2">
    <location>
        <begin position="15"/>
        <end position="33"/>
    </location>
</feature>
<dbReference type="EMBL" id="JBHRSK010000018">
    <property type="protein sequence ID" value="MFC2970382.1"/>
    <property type="molecule type" value="Genomic_DNA"/>
</dbReference>
<evidence type="ECO:0000313" key="4">
    <source>
        <dbReference type="Proteomes" id="UP001595443"/>
    </source>
</evidence>
<dbReference type="Proteomes" id="UP001595443">
    <property type="component" value="Unassembled WGS sequence"/>
</dbReference>
<feature type="transmembrane region" description="Helical" evidence="2">
    <location>
        <begin position="108"/>
        <end position="128"/>
    </location>
</feature>
<keyword evidence="2" id="KW-0812">Transmembrane</keyword>